<dbReference type="PROSITE" id="PS51999">
    <property type="entry name" value="ZF_GRF"/>
    <property type="match status" value="2"/>
</dbReference>
<dbReference type="KEGG" id="bdr:105223670"/>
<dbReference type="GO" id="GO:0003917">
    <property type="term" value="F:DNA topoisomerase type I (single strand cut, ATP-independent) activity"/>
    <property type="evidence" value="ECO:0007669"/>
    <property type="project" value="UniProtKB-EC"/>
</dbReference>
<organism evidence="18">
    <name type="scientific">Bactrocera dorsalis</name>
    <name type="common">Oriental fruit fly</name>
    <name type="synonym">Dacus dorsalis</name>
    <dbReference type="NCBI Taxonomy" id="27457"/>
    <lineage>
        <taxon>Eukaryota</taxon>
        <taxon>Metazoa</taxon>
        <taxon>Ecdysozoa</taxon>
        <taxon>Arthropoda</taxon>
        <taxon>Hexapoda</taxon>
        <taxon>Insecta</taxon>
        <taxon>Pterygota</taxon>
        <taxon>Neoptera</taxon>
        <taxon>Endopterygota</taxon>
        <taxon>Diptera</taxon>
        <taxon>Brachycera</taxon>
        <taxon>Muscomorpha</taxon>
        <taxon>Tephritoidea</taxon>
        <taxon>Tephritidae</taxon>
        <taxon>Bactrocera</taxon>
        <taxon>Bactrocera</taxon>
    </lineage>
</organism>
<feature type="domain" description="GRF-type" evidence="16">
    <location>
        <begin position="946"/>
        <end position="987"/>
    </location>
</feature>
<evidence type="ECO:0000256" key="4">
    <source>
        <dbReference type="ARBA" id="ARBA00022723"/>
    </source>
</evidence>
<evidence type="ECO:0000256" key="7">
    <source>
        <dbReference type="ARBA" id="ARBA00022833"/>
    </source>
</evidence>
<dbReference type="SMART" id="SM00436">
    <property type="entry name" value="TOP1Bc"/>
    <property type="match status" value="1"/>
</dbReference>
<dbReference type="AlphaFoldDB" id="A0A034W1A2"/>
<dbReference type="Pfam" id="PF06839">
    <property type="entry name" value="Zn_ribbon_GRF"/>
    <property type="match status" value="2"/>
</dbReference>
<feature type="domain" description="Toprim" evidence="15">
    <location>
        <begin position="27"/>
        <end position="171"/>
    </location>
</feature>
<dbReference type="InterPro" id="IPR034144">
    <property type="entry name" value="TOPRIM_TopoIII"/>
</dbReference>
<keyword evidence="10 13" id="KW-0413">Isomerase</keyword>
<comment type="catalytic activity">
    <reaction evidence="1 13">
        <text>ATP-independent breakage of single-stranded DNA, followed by passage and rejoining.</text>
        <dbReference type="EC" id="5.6.2.1"/>
    </reaction>
</comment>
<dbReference type="FunFam" id="1.10.460.10:FF:000003">
    <property type="entry name" value="DNA topoisomerase"/>
    <property type="match status" value="1"/>
</dbReference>
<keyword evidence="14" id="KW-0175">Coiled coil</keyword>
<evidence type="ECO:0000256" key="10">
    <source>
        <dbReference type="ARBA" id="ARBA00023235"/>
    </source>
</evidence>
<gene>
    <name evidence="18" type="primary">TOP3A</name>
    <name evidence="20" type="synonym">LOC105223670</name>
</gene>
<evidence type="ECO:0000256" key="5">
    <source>
        <dbReference type="ARBA" id="ARBA00022737"/>
    </source>
</evidence>
<dbReference type="GeneID" id="105223670"/>
<dbReference type="CDD" id="cd03362">
    <property type="entry name" value="TOPRIM_TopoIA_TopoIII"/>
    <property type="match status" value="1"/>
</dbReference>
<dbReference type="Pfam" id="PF01751">
    <property type="entry name" value="Toprim"/>
    <property type="match status" value="1"/>
</dbReference>
<dbReference type="FunFam" id="1.10.290.10:FF:000001">
    <property type="entry name" value="DNA topoisomerase"/>
    <property type="match status" value="1"/>
</dbReference>
<keyword evidence="4" id="KW-0479">Metal-binding</keyword>
<keyword evidence="8 13" id="KW-0799">Topoisomerase</keyword>
<evidence type="ECO:0000256" key="12">
    <source>
        <dbReference type="PROSITE-ProRule" id="PRU01343"/>
    </source>
</evidence>
<dbReference type="InterPro" id="IPR013826">
    <property type="entry name" value="Topo_IA_cen_sub3"/>
</dbReference>
<accession>A0A034W1A2</accession>
<dbReference type="InterPro" id="IPR013824">
    <property type="entry name" value="Topo_IA_cen_sub1"/>
</dbReference>
<feature type="domain" description="Topo IA-type catalytic" evidence="17">
    <location>
        <begin position="189"/>
        <end position="608"/>
    </location>
</feature>
<evidence type="ECO:0000259" key="16">
    <source>
        <dbReference type="PROSITE" id="PS51999"/>
    </source>
</evidence>
<protein>
    <recommendedName>
        <fullName evidence="3 13">DNA topoisomerase</fullName>
        <ecNumber evidence="3 13">5.6.2.1</ecNumber>
    </recommendedName>
</protein>
<dbReference type="PROSITE" id="PS52039">
    <property type="entry name" value="TOPO_IA_2"/>
    <property type="match status" value="1"/>
</dbReference>
<dbReference type="PROSITE" id="PS50880">
    <property type="entry name" value="TOPRIM"/>
    <property type="match status" value="1"/>
</dbReference>
<feature type="coiled-coil region" evidence="14">
    <location>
        <begin position="594"/>
        <end position="621"/>
    </location>
</feature>
<evidence type="ECO:0000256" key="8">
    <source>
        <dbReference type="ARBA" id="ARBA00023029"/>
    </source>
</evidence>
<dbReference type="OMA" id="DETCARC"/>
<reference evidence="18" key="1">
    <citation type="journal article" date="2014" name="BMC Genomics">
        <title>Characterizing the developmental transcriptome of the oriental fruit fly, Bactrocera dorsalis (Diptera: Tephritidae) through comparative genomic analysis with Drosophila melanogaster utilizing modENCODE datasets.</title>
        <authorList>
            <person name="Geib S.M."/>
            <person name="Calla B."/>
            <person name="Hall B."/>
            <person name="Hou S."/>
            <person name="Manoukis N.C."/>
        </authorList>
    </citation>
    <scope>NUCLEOTIDE SEQUENCE</scope>
    <source>
        <strain evidence="18">Punador</strain>
    </source>
</reference>
<dbReference type="SMART" id="SM00437">
    <property type="entry name" value="TOP1Ac"/>
    <property type="match status" value="1"/>
</dbReference>
<dbReference type="SUPFAM" id="SSF56712">
    <property type="entry name" value="Prokaryotic type I DNA topoisomerase"/>
    <property type="match status" value="1"/>
</dbReference>
<evidence type="ECO:0000256" key="9">
    <source>
        <dbReference type="ARBA" id="ARBA00023125"/>
    </source>
</evidence>
<dbReference type="InterPro" id="IPR013498">
    <property type="entry name" value="Topo_IA_Znf"/>
</dbReference>
<dbReference type="CTD" id="35236"/>
<evidence type="ECO:0000256" key="11">
    <source>
        <dbReference type="ARBA" id="ARBA00056363"/>
    </source>
</evidence>
<evidence type="ECO:0000256" key="1">
    <source>
        <dbReference type="ARBA" id="ARBA00000213"/>
    </source>
</evidence>
<evidence type="ECO:0000256" key="13">
    <source>
        <dbReference type="RuleBase" id="RU362092"/>
    </source>
</evidence>
<reference evidence="20" key="2">
    <citation type="submission" date="2025-04" db="UniProtKB">
        <authorList>
            <consortium name="RefSeq"/>
        </authorList>
    </citation>
    <scope>IDENTIFICATION</scope>
    <source>
        <strain evidence="20">Punador</strain>
    </source>
</reference>
<dbReference type="CDD" id="cd00186">
    <property type="entry name" value="TOP1Ac"/>
    <property type="match status" value="1"/>
</dbReference>
<dbReference type="Gene3D" id="3.40.50.140">
    <property type="match status" value="1"/>
</dbReference>
<dbReference type="InterPro" id="IPR010666">
    <property type="entry name" value="Znf_GRF"/>
</dbReference>
<dbReference type="InterPro" id="IPR003602">
    <property type="entry name" value="Topo_IA_DNA-bd_dom"/>
</dbReference>
<comment type="function">
    <text evidence="11">Releases the supercoiling and torsional tension of DNA introduced during the DNA replication and transcription by transiently cleaving and rejoining one strand of the DNA duplex. Introduces a single-strand break via transesterification at a target site in duplex DNA. The scissile phosphodiester is attacked by the catalytic tyrosine of the enzyme, resulting in the formation of a DNA-(5'-phosphotyrosyl)-enzyme intermediate and the expulsion of a 3'-OH DNA strand. The free DNA strand than undergoes passage around the unbroken strand thus removing DNA supercoils. Finally, in the religation step, the DNA 3'-OH attacks the covalent intermediate to expel the active-site tyrosine and restore the DNA phosphodiester backbone. Weakly relaxes negative supercoils and displays a distinct preference for binding single-stranded DNA.</text>
</comment>
<dbReference type="GO" id="GO:0005634">
    <property type="term" value="C:nucleus"/>
    <property type="evidence" value="ECO:0007669"/>
    <property type="project" value="TreeGrafter"/>
</dbReference>
<sequence length="1104" mass="125113">MLRFIKCLAYSNIYCRKYSQQINVNMKYLNVAEKNDAAKTIAGFLSNGTSTRREGYSVYNKIYDFETEVSGRKSKMVMTSVSGHLLQLEFVGIYRRWKEVDPQVLFTAPVQKTCQENFQPILRTLEREVRSCNGLIIWTDCDREGENIGYEIIGVCRKVKPSIKVYRAVFSEITKASVRRALHELKEPNKRLSDAVDVRTELDLRTGAAITRFQTMRLQRLFPEKIADKLISYGSCQIPTLGFVAERYKEIEAFVSEPFWKLKVLHTIGDLTVDFLWARNRLFDKAACEDYLLLCLADPKAKVIDVITKIKHKWRPTPLDTVEMEKLSSRKLKISAKETMTIAEKLYSKGIISYPRTETNQFSKDIDLRSLIEQFTAHPDWGTFAQRVNEWGANPRNGNKSDQAHPPIHPTKLVTDLHGNDARVYELICRHFLACVSKDGVGSETVVNISVAGEVFTATGLCIHERNYLDIYIYEKWNAKQIHKYERGQLFEPTEISMQEGATTAPPLLTEADLIALMEKHGIGTDATHAEHINTIKERGYIGVVDKGCLVPGVIGMGLYEGYDAMNLTLAKPTLRAEFESDLKDVCTGKKDPKVVLDEQIQKYQEAYTQITEKVTSMDNKIALRINENPTKNDNWKDNNVKNQNITNNSITELFQCPKCSMAPLTLRQKKSSKGHFIGCMNFPDCKNAIWLPEECVEPRILPESCQHCGPNVKLIKFKFNSLYYKNIFNAPTGWYTSCLRCDQHLRDLFNINLEQVKSTGGIVGIIGDAITPAGVVPLVSPRNPNINRASESSVNILKKRNMSKPKVVSGTKKGSKNKNTEIQSTHKNIRTFFTSALNNEHSKSLERLDNAAVSNAALDEFFDSNDDFDEIISKVDIQNENRADVQAPCIDSLFTDKEDYVSTENYATATRFVNKIDLNFDNNIPDLQDFPWGTGEYKRSTMNKCSGCNQKAKQCTVKKEGPNRGKLFYVCAKAKPCNFFQWDDDVDVARHTSLHEDSLPKCPLQTESIKCSCGIAASSLIVRKEGPNKSREFYTCSKRHASCGFFKWKDEALRQGAIDEISQGVQCSGNRTSKDFAQKRKCGLCRQEGHTRLKCPRKSGLQN</sequence>
<dbReference type="GO" id="GO:0008270">
    <property type="term" value="F:zinc ion binding"/>
    <property type="evidence" value="ECO:0007669"/>
    <property type="project" value="UniProtKB-KW"/>
</dbReference>
<keyword evidence="19" id="KW-1185">Reference proteome</keyword>
<keyword evidence="5" id="KW-0677">Repeat</keyword>
<dbReference type="PANTHER" id="PTHR11390:SF21">
    <property type="entry name" value="DNA TOPOISOMERASE 3-ALPHA"/>
    <property type="match status" value="1"/>
</dbReference>
<evidence type="ECO:0000313" key="20">
    <source>
        <dbReference type="RefSeq" id="XP_011199748.1"/>
    </source>
</evidence>
<dbReference type="GO" id="GO:0031422">
    <property type="term" value="C:RecQ family helicase-topoisomerase III complex"/>
    <property type="evidence" value="ECO:0007669"/>
    <property type="project" value="TreeGrafter"/>
</dbReference>
<dbReference type="GO" id="GO:0003677">
    <property type="term" value="F:DNA binding"/>
    <property type="evidence" value="ECO:0007669"/>
    <property type="project" value="UniProtKB-KW"/>
</dbReference>
<dbReference type="GO" id="GO:0006281">
    <property type="term" value="P:DNA repair"/>
    <property type="evidence" value="ECO:0007669"/>
    <property type="project" value="TreeGrafter"/>
</dbReference>
<evidence type="ECO:0000259" key="15">
    <source>
        <dbReference type="PROSITE" id="PS50880"/>
    </source>
</evidence>
<evidence type="ECO:0000313" key="18">
    <source>
        <dbReference type="EMBL" id="JAC47910.1"/>
    </source>
</evidence>
<dbReference type="InterPro" id="IPR000380">
    <property type="entry name" value="Topo_IA"/>
</dbReference>
<dbReference type="Pfam" id="PF01396">
    <property type="entry name" value="Zn_ribbon_Top1"/>
    <property type="match status" value="1"/>
</dbReference>
<evidence type="ECO:0000259" key="17">
    <source>
        <dbReference type="PROSITE" id="PS52039"/>
    </source>
</evidence>
<dbReference type="Gene3D" id="1.10.460.10">
    <property type="entry name" value="Topoisomerase I, domain 2"/>
    <property type="match status" value="1"/>
</dbReference>
<dbReference type="RefSeq" id="XP_011199748.1">
    <property type="nucleotide sequence ID" value="XM_011201446.3"/>
</dbReference>
<dbReference type="InterPro" id="IPR013825">
    <property type="entry name" value="Topo_IA_cen_sub2"/>
</dbReference>
<comment type="function">
    <text evidence="13">Introduces a single-strand break via transesterification at a target site in duplex DNA. Releases the supercoiling and torsional tension of DNA introduced during the DNA replication and transcription by transiently cleaving and rejoining one strand of the DNA duplex. The scissile phosphodiester is attacked by the catalytic tyrosine of the enzyme, resulting in the formation of a DNA-(5'-phosphotyrosyl)-enzyme intermediate and the expulsion of a 3'-OH DNA strand.</text>
</comment>
<dbReference type="Pfam" id="PF01131">
    <property type="entry name" value="Topoisom_bac"/>
    <property type="match status" value="1"/>
</dbReference>
<keyword evidence="9 13" id="KW-0238">DNA-binding</keyword>
<dbReference type="Gene3D" id="2.70.20.10">
    <property type="entry name" value="Topoisomerase I, domain 3"/>
    <property type="match status" value="1"/>
</dbReference>
<dbReference type="InterPro" id="IPR013497">
    <property type="entry name" value="Topo_IA_cen"/>
</dbReference>
<evidence type="ECO:0000256" key="3">
    <source>
        <dbReference type="ARBA" id="ARBA00012891"/>
    </source>
</evidence>
<reference evidence="19" key="3">
    <citation type="submission" date="2025-05" db="UniProtKB">
        <authorList>
            <consortium name="RefSeq"/>
        </authorList>
    </citation>
    <scope>NUCLEOTIDE SEQUENCE [LARGE SCALE GENOMIC DNA]</scope>
</reference>
<dbReference type="InterPro" id="IPR003601">
    <property type="entry name" value="Topo_IA_2"/>
</dbReference>
<evidence type="ECO:0000313" key="19">
    <source>
        <dbReference type="Proteomes" id="UP001652620"/>
    </source>
</evidence>
<dbReference type="PRINTS" id="PR00417">
    <property type="entry name" value="PRTPISMRASEI"/>
</dbReference>
<dbReference type="Proteomes" id="UP001652620">
    <property type="component" value="Chromosome 1"/>
</dbReference>
<feature type="domain" description="GRF-type" evidence="16">
    <location>
        <begin position="1012"/>
        <end position="1053"/>
    </location>
</feature>
<dbReference type="InterPro" id="IPR023406">
    <property type="entry name" value="Topo_IA_AS"/>
</dbReference>
<dbReference type="EMBL" id="GAKP01011042">
    <property type="protein sequence ID" value="JAC47910.1"/>
    <property type="molecule type" value="Transcribed_RNA"/>
</dbReference>
<keyword evidence="7" id="KW-0862">Zinc</keyword>
<comment type="similarity">
    <text evidence="2 13">Belongs to the type IA topoisomerase family.</text>
</comment>
<dbReference type="SMART" id="SM00493">
    <property type="entry name" value="TOPRIM"/>
    <property type="match status" value="1"/>
</dbReference>
<keyword evidence="6 12" id="KW-0863">Zinc-finger</keyword>
<evidence type="ECO:0000256" key="14">
    <source>
        <dbReference type="SAM" id="Coils"/>
    </source>
</evidence>
<dbReference type="EC" id="5.6.2.1" evidence="3 13"/>
<dbReference type="InterPro" id="IPR023405">
    <property type="entry name" value="Topo_IA_core_domain"/>
</dbReference>
<dbReference type="OrthoDB" id="430051at2759"/>
<dbReference type="Gene3D" id="3.30.65.10">
    <property type="entry name" value="Bacterial Topoisomerase I, domain 1"/>
    <property type="match status" value="1"/>
</dbReference>
<dbReference type="InterPro" id="IPR006171">
    <property type="entry name" value="TOPRIM_dom"/>
</dbReference>
<proteinExistence type="inferred from homology"/>
<dbReference type="PROSITE" id="PS00396">
    <property type="entry name" value="TOPO_IA_1"/>
    <property type="match status" value="1"/>
</dbReference>
<dbReference type="PANTHER" id="PTHR11390">
    <property type="entry name" value="PROKARYOTIC DNA TOPOISOMERASE"/>
    <property type="match status" value="1"/>
</dbReference>
<evidence type="ECO:0000256" key="2">
    <source>
        <dbReference type="ARBA" id="ARBA00009446"/>
    </source>
</evidence>
<name>A0A034W1A2_BACDO</name>
<dbReference type="Gene3D" id="1.10.290.10">
    <property type="entry name" value="Topoisomerase I, domain 4"/>
    <property type="match status" value="1"/>
</dbReference>
<evidence type="ECO:0000256" key="6">
    <source>
        <dbReference type="ARBA" id="ARBA00022771"/>
    </source>
</evidence>
<dbReference type="GO" id="GO:0006310">
    <property type="term" value="P:DNA recombination"/>
    <property type="evidence" value="ECO:0007669"/>
    <property type="project" value="TreeGrafter"/>
</dbReference>
<dbReference type="GO" id="GO:0006265">
    <property type="term" value="P:DNA topological change"/>
    <property type="evidence" value="ECO:0007669"/>
    <property type="project" value="InterPro"/>
</dbReference>
<dbReference type="FunFam" id="3.40.50.140:FF:000003">
    <property type="entry name" value="DNA topoisomerase"/>
    <property type="match status" value="1"/>
</dbReference>